<evidence type="ECO:0000256" key="1">
    <source>
        <dbReference type="SAM" id="MobiDB-lite"/>
    </source>
</evidence>
<keyword evidence="4" id="KW-1185">Reference proteome</keyword>
<dbReference type="InterPro" id="IPR036867">
    <property type="entry name" value="R3H_dom_sf"/>
</dbReference>
<feature type="region of interest" description="Disordered" evidence="1">
    <location>
        <begin position="350"/>
        <end position="375"/>
    </location>
</feature>
<dbReference type="CDD" id="cd02325">
    <property type="entry name" value="R3H"/>
    <property type="match status" value="1"/>
</dbReference>
<protein>
    <recommendedName>
        <fullName evidence="2">R3H-associated N-terminal domain-containing protein</fullName>
    </recommendedName>
</protein>
<gene>
    <name evidence="3" type="ORF">CNMCM6805_006409</name>
</gene>
<dbReference type="AlphaFoldDB" id="A0A8H4H7N5"/>
<dbReference type="InterPro" id="IPR039629">
    <property type="entry name" value="R3HDM4"/>
</dbReference>
<sequence>MAIHPTLPSPANSQGRLTPQQTRAISAWSEQAAASLRNLTLSESVSASDRNVEFISTRDSPLRGSSVPLSIPLDDPVSVVHTGAVPKVKLVTRESETQPVASVSFRRREPIRRDSLKRREALLKGKDGSRRRQRWENDRLLHNPWVEPPAPSDWAVQTTYPRHDPMPYYLAPLWDVKYAHVDRTSSKQTPKGTRHEKHRVPKELRMRLKHARAARGMLQDLEEDIRQFIQTWSEKQLMLRKEGLEDAPSSSEDESEDEVVFVGRNGQMHDSPEHKTRLRELRDTLSQHNERDGEKMVFESLVDDRAAGFGRWLVHSIASYYGLHTWSITVGDPARREAYVGFHMPAPGSRPGLTTQVSVPSNSHQGAMMKPGDDLPKPLWAQI</sequence>
<feature type="domain" description="R3H-associated N-terminal" evidence="2">
    <location>
        <begin position="108"/>
        <end position="210"/>
    </location>
</feature>
<comment type="caution">
    <text evidence="3">The sequence shown here is derived from an EMBL/GenBank/DDBJ whole genome shotgun (WGS) entry which is preliminary data.</text>
</comment>
<feature type="compositionally biased region" description="Polar residues" evidence="1">
    <location>
        <begin position="9"/>
        <end position="23"/>
    </location>
</feature>
<dbReference type="GO" id="GO:0003676">
    <property type="term" value="F:nucleic acid binding"/>
    <property type="evidence" value="ECO:0007669"/>
    <property type="project" value="InterPro"/>
</dbReference>
<dbReference type="InterPro" id="IPR025952">
    <property type="entry name" value="R3H-assoc_dom"/>
</dbReference>
<evidence type="ECO:0000313" key="4">
    <source>
        <dbReference type="Proteomes" id="UP000653565"/>
    </source>
</evidence>
<dbReference type="Proteomes" id="UP000653565">
    <property type="component" value="Unassembled WGS sequence"/>
</dbReference>
<proteinExistence type="predicted"/>
<evidence type="ECO:0000259" key="2">
    <source>
        <dbReference type="Pfam" id="PF13902"/>
    </source>
</evidence>
<feature type="region of interest" description="Disordered" evidence="1">
    <location>
        <begin position="1"/>
        <end position="23"/>
    </location>
</feature>
<evidence type="ECO:0000313" key="3">
    <source>
        <dbReference type="EMBL" id="KAF4238369.1"/>
    </source>
</evidence>
<dbReference type="SUPFAM" id="SSF82708">
    <property type="entry name" value="R3H domain"/>
    <property type="match status" value="1"/>
</dbReference>
<reference evidence="3" key="1">
    <citation type="journal article" date="2020" name="bioRxiv">
        <title>Genomic and phenotypic heterogeneity of clinical isolates of the human pathogens Aspergillus fumigatus, Aspergillus lentulus and Aspergillus fumigatiaffinis.</title>
        <authorList>
            <person name="dos Santos R.A.C."/>
            <person name="Steenwyk J.L."/>
            <person name="Rivero-Menendez O."/>
            <person name="Mead M.E."/>
            <person name="Silva L.P."/>
            <person name="Bastos R.W."/>
            <person name="Alastruey-Izquierdo A."/>
            <person name="Goldman G.H."/>
            <person name="Rokas A."/>
        </authorList>
    </citation>
    <scope>NUCLEOTIDE SEQUENCE</scope>
    <source>
        <strain evidence="3">CNM-CM6805</strain>
    </source>
</reference>
<dbReference type="Pfam" id="PF13902">
    <property type="entry name" value="R3H-assoc"/>
    <property type="match status" value="1"/>
</dbReference>
<organism evidence="3 4">
    <name type="scientific">Aspergillus fumigatiaffinis</name>
    <dbReference type="NCBI Taxonomy" id="340414"/>
    <lineage>
        <taxon>Eukaryota</taxon>
        <taxon>Fungi</taxon>
        <taxon>Dikarya</taxon>
        <taxon>Ascomycota</taxon>
        <taxon>Pezizomycotina</taxon>
        <taxon>Eurotiomycetes</taxon>
        <taxon>Eurotiomycetidae</taxon>
        <taxon>Eurotiales</taxon>
        <taxon>Aspergillaceae</taxon>
        <taxon>Aspergillus</taxon>
        <taxon>Aspergillus subgen. Fumigati</taxon>
    </lineage>
</organism>
<reference evidence="3" key="2">
    <citation type="submission" date="2020-04" db="EMBL/GenBank/DDBJ databases">
        <authorList>
            <person name="Santos R.A.C."/>
            <person name="Steenwyk J.L."/>
            <person name="Rivero-Menendez O."/>
            <person name="Mead M.E."/>
            <person name="Silva L.P."/>
            <person name="Bastos R.W."/>
            <person name="Alastruey-Izquierdo A."/>
            <person name="Goldman G.H."/>
            <person name="Rokas A."/>
        </authorList>
    </citation>
    <scope>NUCLEOTIDE SEQUENCE</scope>
    <source>
        <strain evidence="3">CNM-CM6805</strain>
    </source>
</reference>
<accession>A0A8H4H7N5</accession>
<name>A0A8H4H7N5_9EURO</name>
<dbReference type="PANTHER" id="PTHR32019">
    <property type="entry name" value="R3H DOMAIN-CONTAINING PROTEIN 4"/>
    <property type="match status" value="1"/>
</dbReference>
<dbReference type="PANTHER" id="PTHR32019:SF2">
    <property type="entry name" value="R3H DOMAIN-CONTAINING PROTEIN 4"/>
    <property type="match status" value="1"/>
</dbReference>
<feature type="compositionally biased region" description="Polar residues" evidence="1">
    <location>
        <begin position="352"/>
        <end position="365"/>
    </location>
</feature>
<dbReference type="EMBL" id="JAAAPX010000039">
    <property type="protein sequence ID" value="KAF4238369.1"/>
    <property type="molecule type" value="Genomic_DNA"/>
</dbReference>